<dbReference type="PANTHER" id="PTHR46796">
    <property type="entry name" value="HTH-TYPE TRANSCRIPTIONAL ACTIVATOR RHAS-RELATED"/>
    <property type="match status" value="1"/>
</dbReference>
<dbReference type="GO" id="GO:0003700">
    <property type="term" value="F:DNA-binding transcription factor activity"/>
    <property type="evidence" value="ECO:0007669"/>
    <property type="project" value="InterPro"/>
</dbReference>
<dbReference type="SUPFAM" id="SSF46689">
    <property type="entry name" value="Homeodomain-like"/>
    <property type="match status" value="1"/>
</dbReference>
<keyword evidence="3" id="KW-0804">Transcription</keyword>
<dbReference type="GO" id="GO:0043565">
    <property type="term" value="F:sequence-specific DNA binding"/>
    <property type="evidence" value="ECO:0007669"/>
    <property type="project" value="InterPro"/>
</dbReference>
<evidence type="ECO:0000313" key="7">
    <source>
        <dbReference type="Proteomes" id="UP000316331"/>
    </source>
</evidence>
<dbReference type="InterPro" id="IPR018060">
    <property type="entry name" value="HTH_AraC"/>
</dbReference>
<organism evidence="6 7">
    <name type="scientific">Nocardia bhagyanarayanae</name>
    <dbReference type="NCBI Taxonomy" id="1215925"/>
    <lineage>
        <taxon>Bacteria</taxon>
        <taxon>Bacillati</taxon>
        <taxon>Actinomycetota</taxon>
        <taxon>Actinomycetes</taxon>
        <taxon>Mycobacteriales</taxon>
        <taxon>Nocardiaceae</taxon>
        <taxon>Nocardia</taxon>
    </lineage>
</organism>
<evidence type="ECO:0000259" key="5">
    <source>
        <dbReference type="PROSITE" id="PS01124"/>
    </source>
</evidence>
<dbReference type="PROSITE" id="PS01124">
    <property type="entry name" value="HTH_ARAC_FAMILY_2"/>
    <property type="match status" value="1"/>
</dbReference>
<sequence length="307" mass="33368">MRDLTAPRAASCATSDRYARSPRGRTVTRMEPTTEVVTARPAPALAAFIDHYLGYRMTGYQPGTHRGLPSRHLTFIVAIGPTIDVVAQTDPAQDPRDYRCVLSGLQASSAAIAHNGTQEGVAIALTPLGCRTLFGLPAAEIWNTSLECAEVAGPTGDELWERLQGDAPWSRRFAICDEILTRLACPDRLVIPELTWAWRAVVASGGTASIGPLAERIGWTRQHLTRKFGAEFGLSPKLAARVTRFERARRMLEHTPSFVSIAQVAATCGYYDQAHLNRDFLDLAGCSPTTWLAEEIPSVQDEPGLGG</sequence>
<dbReference type="InterPro" id="IPR009057">
    <property type="entry name" value="Homeodomain-like_sf"/>
</dbReference>
<accession>A0A543FA38</accession>
<comment type="caution">
    <text evidence="6">The sequence shown here is derived from an EMBL/GenBank/DDBJ whole genome shotgun (WGS) entry which is preliminary data.</text>
</comment>
<protein>
    <submittedName>
        <fullName evidence="6">AraC family transcriptional regulator</fullName>
    </submittedName>
</protein>
<dbReference type="Proteomes" id="UP000316331">
    <property type="component" value="Unassembled WGS sequence"/>
</dbReference>
<dbReference type="Gene3D" id="1.10.10.60">
    <property type="entry name" value="Homeodomain-like"/>
    <property type="match status" value="1"/>
</dbReference>
<keyword evidence="1" id="KW-0805">Transcription regulation</keyword>
<feature type="domain" description="HTH araC/xylS-type" evidence="5">
    <location>
        <begin position="209"/>
        <end position="294"/>
    </location>
</feature>
<dbReference type="SMART" id="SM00342">
    <property type="entry name" value="HTH_ARAC"/>
    <property type="match status" value="1"/>
</dbReference>
<dbReference type="InterPro" id="IPR050204">
    <property type="entry name" value="AraC_XylS_family_regulators"/>
</dbReference>
<name>A0A543FA38_9NOCA</name>
<keyword evidence="7" id="KW-1185">Reference proteome</keyword>
<dbReference type="Pfam" id="PF12833">
    <property type="entry name" value="HTH_18"/>
    <property type="match status" value="1"/>
</dbReference>
<evidence type="ECO:0000256" key="1">
    <source>
        <dbReference type="ARBA" id="ARBA00023015"/>
    </source>
</evidence>
<proteinExistence type="predicted"/>
<dbReference type="PANTHER" id="PTHR46796:SF15">
    <property type="entry name" value="BLL1074 PROTEIN"/>
    <property type="match status" value="1"/>
</dbReference>
<dbReference type="AlphaFoldDB" id="A0A543FA38"/>
<evidence type="ECO:0000256" key="4">
    <source>
        <dbReference type="SAM" id="MobiDB-lite"/>
    </source>
</evidence>
<evidence type="ECO:0000256" key="2">
    <source>
        <dbReference type="ARBA" id="ARBA00023125"/>
    </source>
</evidence>
<dbReference type="Pfam" id="PF20240">
    <property type="entry name" value="DUF6597"/>
    <property type="match status" value="1"/>
</dbReference>
<dbReference type="InterPro" id="IPR046532">
    <property type="entry name" value="DUF6597"/>
</dbReference>
<evidence type="ECO:0000256" key="3">
    <source>
        <dbReference type="ARBA" id="ARBA00023163"/>
    </source>
</evidence>
<gene>
    <name evidence="6" type="ORF">FB390_2326</name>
</gene>
<evidence type="ECO:0000313" key="6">
    <source>
        <dbReference type="EMBL" id="TQM30691.1"/>
    </source>
</evidence>
<keyword evidence="2" id="KW-0238">DNA-binding</keyword>
<reference evidence="6 7" key="1">
    <citation type="submission" date="2019-06" db="EMBL/GenBank/DDBJ databases">
        <title>Sequencing the genomes of 1000 actinobacteria strains.</title>
        <authorList>
            <person name="Klenk H.-P."/>
        </authorList>
    </citation>
    <scope>NUCLEOTIDE SEQUENCE [LARGE SCALE GENOMIC DNA]</scope>
    <source>
        <strain evidence="6 7">DSM 103495</strain>
    </source>
</reference>
<dbReference type="EMBL" id="VFPG01000001">
    <property type="protein sequence ID" value="TQM30691.1"/>
    <property type="molecule type" value="Genomic_DNA"/>
</dbReference>
<feature type="region of interest" description="Disordered" evidence="4">
    <location>
        <begin position="1"/>
        <end position="26"/>
    </location>
</feature>